<dbReference type="Proteomes" id="UP000245166">
    <property type="component" value="Unassembled WGS sequence"/>
</dbReference>
<gene>
    <name evidence="2" type="ORF">C8046_10030</name>
</gene>
<reference evidence="2 3" key="1">
    <citation type="submission" date="2018-03" db="EMBL/GenBank/DDBJ databases">
        <title>Genome assembly of novel Miniimonas species PCH200.</title>
        <authorList>
            <person name="Thakur V."/>
            <person name="Kumar V."/>
            <person name="Singh D."/>
        </authorList>
    </citation>
    <scope>NUCLEOTIDE SEQUENCE [LARGE SCALE GENOMIC DNA]</scope>
    <source>
        <strain evidence="2 3">PCH200</strain>
    </source>
</reference>
<organism evidence="2 3">
    <name type="scientific">Serinibacter arcticus</name>
    <dbReference type="NCBI Taxonomy" id="1655435"/>
    <lineage>
        <taxon>Bacteria</taxon>
        <taxon>Bacillati</taxon>
        <taxon>Actinomycetota</taxon>
        <taxon>Actinomycetes</taxon>
        <taxon>Micrococcales</taxon>
        <taxon>Beutenbergiaceae</taxon>
        <taxon>Serinibacter</taxon>
    </lineage>
</organism>
<name>A0A2U1ZVH0_9MICO</name>
<evidence type="ECO:0000313" key="2">
    <source>
        <dbReference type="EMBL" id="PWD50940.1"/>
    </source>
</evidence>
<accession>A0A2U1ZVH0</accession>
<dbReference type="InterPro" id="IPR024006">
    <property type="entry name" value="Alt_signal_exp_actinobact"/>
</dbReference>
<sequence>MSRHTQPEGVDAGTSVDAATGAPPSRRRWVRPAVAGVTLLVGLGVGGSGTFALWGDAPGAVAAGTIRTGDLDVSLVGTPVWSLTATDVAGTPTTIDPSTFLVRPGDSFTITQGATALIRGDNLNATFAVTFPGVSLPAGATASYTVLDGGTTLGSAAVGSPVTIAPLVGSNAGVTRNLTVRTTLTFPTSIADQVRTPGNAAAGAAVNLGALTVTLQQVRTGEGF</sequence>
<dbReference type="AlphaFoldDB" id="A0A2U1ZVH0"/>
<dbReference type="OrthoDB" id="4829932at2"/>
<feature type="region of interest" description="Disordered" evidence="1">
    <location>
        <begin position="1"/>
        <end position="27"/>
    </location>
</feature>
<dbReference type="RefSeq" id="WP_109229322.1">
    <property type="nucleotide sequence ID" value="NZ_PYHR01000002.1"/>
</dbReference>
<comment type="caution">
    <text evidence="2">The sequence shown here is derived from an EMBL/GenBank/DDBJ whole genome shotgun (WGS) entry which is preliminary data.</text>
</comment>
<dbReference type="EMBL" id="PYHR01000002">
    <property type="protein sequence ID" value="PWD50940.1"/>
    <property type="molecule type" value="Genomic_DNA"/>
</dbReference>
<dbReference type="NCBIfam" id="TIGR04089">
    <property type="entry name" value="exp_by_SipW_III"/>
    <property type="match status" value="1"/>
</dbReference>
<evidence type="ECO:0008006" key="4">
    <source>
        <dbReference type="Google" id="ProtNLM"/>
    </source>
</evidence>
<evidence type="ECO:0000256" key="1">
    <source>
        <dbReference type="SAM" id="MobiDB-lite"/>
    </source>
</evidence>
<evidence type="ECO:0000313" key="3">
    <source>
        <dbReference type="Proteomes" id="UP000245166"/>
    </source>
</evidence>
<protein>
    <recommendedName>
        <fullName evidence="4">Alternate-type signal peptide domain-containing protein</fullName>
    </recommendedName>
</protein>
<proteinExistence type="predicted"/>
<keyword evidence="3" id="KW-1185">Reference proteome</keyword>